<organism evidence="2 3">
    <name type="scientific">Ambispora leptoticha</name>
    <dbReference type="NCBI Taxonomy" id="144679"/>
    <lineage>
        <taxon>Eukaryota</taxon>
        <taxon>Fungi</taxon>
        <taxon>Fungi incertae sedis</taxon>
        <taxon>Mucoromycota</taxon>
        <taxon>Glomeromycotina</taxon>
        <taxon>Glomeromycetes</taxon>
        <taxon>Archaeosporales</taxon>
        <taxon>Ambisporaceae</taxon>
        <taxon>Ambispora</taxon>
    </lineage>
</organism>
<dbReference type="EMBL" id="CAJVPS010027931">
    <property type="protein sequence ID" value="CAG8725154.1"/>
    <property type="molecule type" value="Genomic_DNA"/>
</dbReference>
<reference evidence="2" key="1">
    <citation type="submission" date="2021-06" db="EMBL/GenBank/DDBJ databases">
        <authorList>
            <person name="Kallberg Y."/>
            <person name="Tangrot J."/>
            <person name="Rosling A."/>
        </authorList>
    </citation>
    <scope>NUCLEOTIDE SEQUENCE</scope>
    <source>
        <strain evidence="2">FL130A</strain>
    </source>
</reference>
<protein>
    <submittedName>
        <fullName evidence="2">2583_t:CDS:1</fullName>
    </submittedName>
</protein>
<evidence type="ECO:0000313" key="3">
    <source>
        <dbReference type="Proteomes" id="UP000789508"/>
    </source>
</evidence>
<proteinExistence type="predicted"/>
<evidence type="ECO:0000256" key="1">
    <source>
        <dbReference type="SAM" id="MobiDB-lite"/>
    </source>
</evidence>
<accession>A0A9N9I7L4</accession>
<name>A0A9N9I7L4_9GLOM</name>
<sequence length="104" mass="12080">YSDSEKCDLVLLPQPENLQFFVRQLPEGFHNAKTSAFYPDKDLSLFSDNENEHNIRSNKTDETEEVSKEESKEENVINFNTPNLEYNPKTNIQTIDKCVLQIVL</sequence>
<dbReference type="AlphaFoldDB" id="A0A9N9I7L4"/>
<dbReference type="OrthoDB" id="10561427at2759"/>
<dbReference type="Proteomes" id="UP000789508">
    <property type="component" value="Unassembled WGS sequence"/>
</dbReference>
<evidence type="ECO:0000313" key="2">
    <source>
        <dbReference type="EMBL" id="CAG8725154.1"/>
    </source>
</evidence>
<gene>
    <name evidence="2" type="ORF">ALEPTO_LOCUS12407</name>
</gene>
<keyword evidence="3" id="KW-1185">Reference proteome</keyword>
<feature type="compositionally biased region" description="Basic and acidic residues" evidence="1">
    <location>
        <begin position="50"/>
        <end position="75"/>
    </location>
</feature>
<feature type="region of interest" description="Disordered" evidence="1">
    <location>
        <begin position="49"/>
        <end position="75"/>
    </location>
</feature>
<feature type="non-terminal residue" evidence="2">
    <location>
        <position position="1"/>
    </location>
</feature>
<comment type="caution">
    <text evidence="2">The sequence shown here is derived from an EMBL/GenBank/DDBJ whole genome shotgun (WGS) entry which is preliminary data.</text>
</comment>